<comment type="caution">
    <text evidence="5">The sequence shown here is derived from an EMBL/GenBank/DDBJ whole genome shotgun (WGS) entry which is preliminary data.</text>
</comment>
<evidence type="ECO:0000256" key="1">
    <source>
        <dbReference type="ARBA" id="ARBA00010211"/>
    </source>
</evidence>
<reference evidence="5 6" key="1">
    <citation type="submission" date="2020-08" db="EMBL/GenBank/DDBJ databases">
        <title>Winkia gen. nov., sp. nov., isolated from faeces of the Anser albifrons in China.</title>
        <authorList>
            <person name="Liu Q."/>
        </authorList>
    </citation>
    <scope>NUCLEOTIDE SEQUENCE [LARGE SCALE GENOMIC DNA]</scope>
    <source>
        <strain evidence="5 6">C62</strain>
    </source>
</reference>
<gene>
    <name evidence="5" type="ORF">H8R10_01460</name>
</gene>
<dbReference type="Pfam" id="PF10370">
    <property type="entry name" value="Rv2993c-like_N"/>
    <property type="match status" value="1"/>
</dbReference>
<dbReference type="GO" id="GO:0016787">
    <property type="term" value="F:hydrolase activity"/>
    <property type="evidence" value="ECO:0007669"/>
    <property type="project" value="UniProtKB-KW"/>
</dbReference>
<dbReference type="Gene3D" id="2.30.30.370">
    <property type="entry name" value="FAH"/>
    <property type="match status" value="1"/>
</dbReference>
<dbReference type="PANTHER" id="PTHR42796">
    <property type="entry name" value="FUMARYLACETOACETATE HYDROLASE DOMAIN-CONTAINING PROTEIN 2A-RELATED"/>
    <property type="match status" value="1"/>
</dbReference>
<sequence length="242" mass="25401">MRIVRVSASDHPTYGILEDAGSRIIGLTGDPLFQQVEHSGAFFTLGEERLLAPVLPRSKMLVLDAPGLAGPIGAQRVDIVPNTAIAGPDDPVVAPSWAGKIQVEAGIAIVVKTILKDVAAEAARDLALGTCLAARFTAADVDRGVASTWDRACPIGPWIEVMSQADPHTDAVTIEAGETVREVEPTPFRLEDALARASAIATLLPGDIVMVPWPARVDVAAGEHVTISHALLGDLHAVIRAN</sequence>
<dbReference type="Pfam" id="PF01557">
    <property type="entry name" value="FAA_hydrolase"/>
    <property type="match status" value="1"/>
</dbReference>
<dbReference type="GO" id="GO:0044281">
    <property type="term" value="P:small molecule metabolic process"/>
    <property type="evidence" value="ECO:0007669"/>
    <property type="project" value="UniProtKB-ARBA"/>
</dbReference>
<dbReference type="AlphaFoldDB" id="A0A8I0G6V8"/>
<organism evidence="5 6">
    <name type="scientific">Nanchangia anserum</name>
    <dbReference type="NCBI Taxonomy" id="2692125"/>
    <lineage>
        <taxon>Bacteria</taxon>
        <taxon>Bacillati</taxon>
        <taxon>Actinomycetota</taxon>
        <taxon>Actinomycetes</taxon>
        <taxon>Actinomycetales</taxon>
        <taxon>Actinomycetaceae</taxon>
        <taxon>Nanchangia</taxon>
    </lineage>
</organism>
<dbReference type="SUPFAM" id="SSF56529">
    <property type="entry name" value="FAH"/>
    <property type="match status" value="1"/>
</dbReference>
<evidence type="ECO:0000259" key="4">
    <source>
        <dbReference type="Pfam" id="PF10370"/>
    </source>
</evidence>
<dbReference type="GO" id="GO:0046872">
    <property type="term" value="F:metal ion binding"/>
    <property type="evidence" value="ECO:0007669"/>
    <property type="project" value="UniProtKB-KW"/>
</dbReference>
<evidence type="ECO:0000259" key="3">
    <source>
        <dbReference type="Pfam" id="PF01557"/>
    </source>
</evidence>
<dbReference type="Proteomes" id="UP000627538">
    <property type="component" value="Unassembled WGS sequence"/>
</dbReference>
<accession>A0A8I0G6V8</accession>
<dbReference type="InterPro" id="IPR011234">
    <property type="entry name" value="Fumarylacetoacetase-like_C"/>
</dbReference>
<dbReference type="RefSeq" id="WP_191070997.1">
    <property type="nucleotide sequence ID" value="NZ_JACRUO010000001.1"/>
</dbReference>
<feature type="domain" description="Rv2993c-like N-terminal" evidence="4">
    <location>
        <begin position="1"/>
        <end position="53"/>
    </location>
</feature>
<keyword evidence="5" id="KW-0378">Hydrolase</keyword>
<protein>
    <submittedName>
        <fullName evidence="5">Fumarylacetoacetate hydrolase family protein</fullName>
    </submittedName>
</protein>
<evidence type="ECO:0000313" key="5">
    <source>
        <dbReference type="EMBL" id="MBD3688905.1"/>
    </source>
</evidence>
<evidence type="ECO:0000256" key="2">
    <source>
        <dbReference type="ARBA" id="ARBA00022723"/>
    </source>
</evidence>
<name>A0A8I0G6V8_9ACTO</name>
<keyword evidence="2" id="KW-0479">Metal-binding</keyword>
<dbReference type="PANTHER" id="PTHR42796:SF4">
    <property type="entry name" value="FUMARYLACETOACETATE HYDROLASE DOMAIN-CONTAINING PROTEIN 2A"/>
    <property type="match status" value="1"/>
</dbReference>
<dbReference type="InterPro" id="IPR036663">
    <property type="entry name" value="Fumarylacetoacetase_C_sf"/>
</dbReference>
<dbReference type="Gene3D" id="3.90.850.10">
    <property type="entry name" value="Fumarylacetoacetase-like, C-terminal domain"/>
    <property type="match status" value="1"/>
</dbReference>
<comment type="similarity">
    <text evidence="1">Belongs to the FAH family.</text>
</comment>
<dbReference type="InterPro" id="IPR051121">
    <property type="entry name" value="FAH"/>
</dbReference>
<feature type="domain" description="Fumarylacetoacetase-like C-terminal" evidence="3">
    <location>
        <begin position="81"/>
        <end position="238"/>
    </location>
</feature>
<keyword evidence="6" id="KW-1185">Reference proteome</keyword>
<dbReference type="EMBL" id="JACRUO010000001">
    <property type="protein sequence ID" value="MBD3688905.1"/>
    <property type="molecule type" value="Genomic_DNA"/>
</dbReference>
<dbReference type="InterPro" id="IPR018833">
    <property type="entry name" value="Rv2993c-like_N"/>
</dbReference>
<proteinExistence type="inferred from homology"/>
<evidence type="ECO:0000313" key="6">
    <source>
        <dbReference type="Proteomes" id="UP000627538"/>
    </source>
</evidence>